<dbReference type="EMBL" id="DS547123">
    <property type="protein sequence ID" value="EDR03564.1"/>
    <property type="molecule type" value="Genomic_DNA"/>
</dbReference>
<sequence>MARTKNQTWDYQLDCQQQCAHLVPPQTIGKEGELSSIKTLRSSKAKEIASVLFPKSYKGNEDTLGSHVKGKIEDGLEGNDNENLQPSSQEEHLACYILADGPDKGTTSEAQNLWDAYIFKEKIVEGFPFFPKMHHHLCGCPNAILPVVMTGVGPTGQHVVHFQAIEDQSSSSTAAELPLQQTGAPAVTPTEVLATPMHTPSMVSGENDTKENTNPPPTTGGKHTPKDSSFMVTEATIEKAKALIQHVTKKSFEDRLADTTKASLKSADACAAATFHIEKKCFLLEQLSQIDKQRDQIIDLYCLKVYSEEEAKCKLNDIDRHEEDFQCPIKQACAHSPTPQTPVRHSSPIEIPSSPICFSSPDWAIANGLSLPSQDTTL</sequence>
<keyword evidence="3" id="KW-1185">Reference proteome</keyword>
<feature type="region of interest" description="Disordered" evidence="1">
    <location>
        <begin position="197"/>
        <end position="228"/>
    </location>
</feature>
<dbReference type="HOGENOM" id="CLU_731721_0_0_1"/>
<organism evidence="3">
    <name type="scientific">Laccaria bicolor (strain S238N-H82 / ATCC MYA-4686)</name>
    <name type="common">Bicoloured deceiver</name>
    <name type="synonym">Laccaria laccata var. bicolor</name>
    <dbReference type="NCBI Taxonomy" id="486041"/>
    <lineage>
        <taxon>Eukaryota</taxon>
        <taxon>Fungi</taxon>
        <taxon>Dikarya</taxon>
        <taxon>Basidiomycota</taxon>
        <taxon>Agaricomycotina</taxon>
        <taxon>Agaricomycetes</taxon>
        <taxon>Agaricomycetidae</taxon>
        <taxon>Agaricales</taxon>
        <taxon>Agaricineae</taxon>
        <taxon>Hydnangiaceae</taxon>
        <taxon>Laccaria</taxon>
    </lineage>
</organism>
<accession>B0DP74</accession>
<gene>
    <name evidence="2" type="ORF">LACBIDRAFT_331344</name>
</gene>
<evidence type="ECO:0000256" key="1">
    <source>
        <dbReference type="SAM" id="MobiDB-lite"/>
    </source>
</evidence>
<evidence type="ECO:0000313" key="3">
    <source>
        <dbReference type="Proteomes" id="UP000001194"/>
    </source>
</evidence>
<dbReference type="Proteomes" id="UP000001194">
    <property type="component" value="Unassembled WGS sequence"/>
</dbReference>
<evidence type="ECO:0000313" key="2">
    <source>
        <dbReference type="EMBL" id="EDR03564.1"/>
    </source>
</evidence>
<dbReference type="AlphaFoldDB" id="B0DP74"/>
<dbReference type="InParanoid" id="B0DP74"/>
<dbReference type="KEGG" id="lbc:LACBIDRAFT_331344"/>
<proteinExistence type="predicted"/>
<dbReference type="OrthoDB" id="3211402at2759"/>
<protein>
    <submittedName>
        <fullName evidence="2">Predicted protein</fullName>
    </submittedName>
</protein>
<reference evidence="2 3" key="1">
    <citation type="journal article" date="2008" name="Nature">
        <title>The genome of Laccaria bicolor provides insights into mycorrhizal symbiosis.</title>
        <authorList>
            <person name="Martin F."/>
            <person name="Aerts A."/>
            <person name="Ahren D."/>
            <person name="Brun A."/>
            <person name="Danchin E.G.J."/>
            <person name="Duchaussoy F."/>
            <person name="Gibon J."/>
            <person name="Kohler A."/>
            <person name="Lindquist E."/>
            <person name="Pereda V."/>
            <person name="Salamov A."/>
            <person name="Shapiro H.J."/>
            <person name="Wuyts J."/>
            <person name="Blaudez D."/>
            <person name="Buee M."/>
            <person name="Brokstein P."/>
            <person name="Canbaeck B."/>
            <person name="Cohen D."/>
            <person name="Courty P.E."/>
            <person name="Coutinho P.M."/>
            <person name="Delaruelle C."/>
            <person name="Detter J.C."/>
            <person name="Deveau A."/>
            <person name="DiFazio S."/>
            <person name="Duplessis S."/>
            <person name="Fraissinet-Tachet L."/>
            <person name="Lucic E."/>
            <person name="Frey-Klett P."/>
            <person name="Fourrey C."/>
            <person name="Feussner I."/>
            <person name="Gay G."/>
            <person name="Grimwood J."/>
            <person name="Hoegger P.J."/>
            <person name="Jain P."/>
            <person name="Kilaru S."/>
            <person name="Labbe J."/>
            <person name="Lin Y.C."/>
            <person name="Legue V."/>
            <person name="Le Tacon F."/>
            <person name="Marmeisse R."/>
            <person name="Melayah D."/>
            <person name="Montanini B."/>
            <person name="Muratet M."/>
            <person name="Nehls U."/>
            <person name="Niculita-Hirzel H."/>
            <person name="Oudot-Le Secq M.P."/>
            <person name="Peter M."/>
            <person name="Quesneville H."/>
            <person name="Rajashekar B."/>
            <person name="Reich M."/>
            <person name="Rouhier N."/>
            <person name="Schmutz J."/>
            <person name="Yin T."/>
            <person name="Chalot M."/>
            <person name="Henrissat B."/>
            <person name="Kuees U."/>
            <person name="Lucas S."/>
            <person name="Van de Peer Y."/>
            <person name="Podila G.K."/>
            <person name="Polle A."/>
            <person name="Pukkila P.J."/>
            <person name="Richardson P.M."/>
            <person name="Rouze P."/>
            <person name="Sanders I.R."/>
            <person name="Stajich J.E."/>
            <person name="Tunlid A."/>
            <person name="Tuskan G."/>
            <person name="Grigoriev I.V."/>
        </authorList>
    </citation>
    <scope>NUCLEOTIDE SEQUENCE [LARGE SCALE GENOMIC DNA]</scope>
    <source>
        <strain evidence="3">S238N-H82 / ATCC MYA-4686</strain>
    </source>
</reference>
<name>B0DP74_LACBS</name>
<dbReference type="GeneID" id="6081318"/>
<dbReference type="RefSeq" id="XP_001885712.1">
    <property type="nucleotide sequence ID" value="XM_001885677.1"/>
</dbReference>